<keyword evidence="5" id="KW-1185">Reference proteome</keyword>
<organism evidence="4 5">
    <name type="scientific">Corynebacterium timonense</name>
    <dbReference type="NCBI Taxonomy" id="441500"/>
    <lineage>
        <taxon>Bacteria</taxon>
        <taxon>Bacillati</taxon>
        <taxon>Actinomycetota</taxon>
        <taxon>Actinomycetes</taxon>
        <taxon>Mycobacteriales</taxon>
        <taxon>Corynebacteriaceae</taxon>
        <taxon>Corynebacterium</taxon>
    </lineage>
</organism>
<dbReference type="PANTHER" id="PTHR43877">
    <property type="entry name" value="AMINOALKYLPHOSPHONATE N-ACETYLTRANSFERASE-RELATED-RELATED"/>
    <property type="match status" value="1"/>
</dbReference>
<reference evidence="4 5" key="1">
    <citation type="submission" date="2016-10" db="EMBL/GenBank/DDBJ databases">
        <authorList>
            <person name="de Groot N.N."/>
        </authorList>
    </citation>
    <scope>NUCLEOTIDE SEQUENCE [LARGE SCALE GENOMIC DNA]</scope>
    <source>
        <strain evidence="4 5">DSM 45434</strain>
    </source>
</reference>
<dbReference type="SUPFAM" id="SSF55729">
    <property type="entry name" value="Acyl-CoA N-acyltransferases (Nat)"/>
    <property type="match status" value="1"/>
</dbReference>
<protein>
    <submittedName>
        <fullName evidence="4">Ribosomal protein S18 acetylase RimI</fullName>
    </submittedName>
</protein>
<dbReference type="Gene3D" id="3.40.630.30">
    <property type="match status" value="1"/>
</dbReference>
<accession>A0A1H1QKQ1</accession>
<dbReference type="PROSITE" id="PS51186">
    <property type="entry name" value="GNAT"/>
    <property type="match status" value="1"/>
</dbReference>
<dbReference type="GO" id="GO:0016747">
    <property type="term" value="F:acyltransferase activity, transferring groups other than amino-acyl groups"/>
    <property type="evidence" value="ECO:0007669"/>
    <property type="project" value="InterPro"/>
</dbReference>
<dbReference type="Proteomes" id="UP000182237">
    <property type="component" value="Chromosome I"/>
</dbReference>
<dbReference type="InterPro" id="IPR000182">
    <property type="entry name" value="GNAT_dom"/>
</dbReference>
<keyword evidence="4" id="KW-0689">Ribosomal protein</keyword>
<dbReference type="InterPro" id="IPR016181">
    <property type="entry name" value="Acyl_CoA_acyltransferase"/>
</dbReference>
<dbReference type="STRING" id="1203190.GCA_000312345_01264"/>
<evidence type="ECO:0000259" key="3">
    <source>
        <dbReference type="PROSITE" id="PS51186"/>
    </source>
</evidence>
<dbReference type="InterPro" id="IPR050832">
    <property type="entry name" value="Bact_Acetyltransf"/>
</dbReference>
<name>A0A1H1QKQ1_9CORY</name>
<dbReference type="EMBL" id="LT629765">
    <property type="protein sequence ID" value="SDS23479.1"/>
    <property type="molecule type" value="Genomic_DNA"/>
</dbReference>
<evidence type="ECO:0000313" key="4">
    <source>
        <dbReference type="EMBL" id="SDS23479.1"/>
    </source>
</evidence>
<sequence>MTTLRHATPADKQAVIDVWDASGITQEWNDPPRDFDNALATPTCAVIVAEGEGGIEAAIIAGYDGHMGWIHMTGVLPSCQGRGIGRLLAEGAQEFLREQGADTACLMIAPGNDNGVAFWERVGFHQFDAPVWGLSLNGEGA</sequence>
<evidence type="ECO:0000256" key="2">
    <source>
        <dbReference type="ARBA" id="ARBA00023315"/>
    </source>
</evidence>
<dbReference type="CDD" id="cd04301">
    <property type="entry name" value="NAT_SF"/>
    <property type="match status" value="1"/>
</dbReference>
<dbReference type="AlphaFoldDB" id="A0A1H1QKQ1"/>
<gene>
    <name evidence="4" type="ORF">SAMN04488539_1275</name>
</gene>
<dbReference type="eggNOG" id="COG0456">
    <property type="taxonomic scope" value="Bacteria"/>
</dbReference>
<dbReference type="Pfam" id="PF00583">
    <property type="entry name" value="Acetyltransf_1"/>
    <property type="match status" value="1"/>
</dbReference>
<keyword evidence="4" id="KW-0687">Ribonucleoprotein</keyword>
<dbReference type="GO" id="GO:0005840">
    <property type="term" value="C:ribosome"/>
    <property type="evidence" value="ECO:0007669"/>
    <property type="project" value="UniProtKB-KW"/>
</dbReference>
<evidence type="ECO:0000256" key="1">
    <source>
        <dbReference type="ARBA" id="ARBA00022679"/>
    </source>
</evidence>
<feature type="domain" description="N-acetyltransferase" evidence="3">
    <location>
        <begin position="2"/>
        <end position="141"/>
    </location>
</feature>
<keyword evidence="2" id="KW-0012">Acyltransferase</keyword>
<proteinExistence type="predicted"/>
<dbReference type="RefSeq" id="WP_019194095.1">
    <property type="nucleotide sequence ID" value="NZ_LT629765.1"/>
</dbReference>
<evidence type="ECO:0000313" key="5">
    <source>
        <dbReference type="Proteomes" id="UP000182237"/>
    </source>
</evidence>
<keyword evidence="1" id="KW-0808">Transferase</keyword>